<evidence type="ECO:0000256" key="1">
    <source>
        <dbReference type="ARBA" id="ARBA00000707"/>
    </source>
</evidence>
<feature type="domain" description="DUF6606" evidence="9">
    <location>
        <begin position="14"/>
        <end position="292"/>
    </location>
</feature>
<protein>
    <recommendedName>
        <fullName evidence="2">ubiquitinyl hydrolase 1</fullName>
        <ecNumber evidence="2">3.4.19.12</ecNumber>
    </recommendedName>
</protein>
<evidence type="ECO:0000259" key="7">
    <source>
        <dbReference type="Pfam" id="PF12340"/>
    </source>
</evidence>
<dbReference type="GO" id="GO:0004843">
    <property type="term" value="F:cysteine-type deubiquitinase activity"/>
    <property type="evidence" value="ECO:0007669"/>
    <property type="project" value="UniProtKB-EC"/>
</dbReference>
<keyword evidence="6" id="KW-0788">Thiol protease</keyword>
<evidence type="ECO:0000313" key="10">
    <source>
        <dbReference type="EMBL" id="ROW09287.1"/>
    </source>
</evidence>
<proteinExistence type="predicted"/>
<dbReference type="Proteomes" id="UP000285146">
    <property type="component" value="Unassembled WGS sequence"/>
</dbReference>
<evidence type="ECO:0000256" key="5">
    <source>
        <dbReference type="ARBA" id="ARBA00022801"/>
    </source>
</evidence>
<evidence type="ECO:0000259" key="9">
    <source>
        <dbReference type="Pfam" id="PF20255"/>
    </source>
</evidence>
<dbReference type="GO" id="GO:0006508">
    <property type="term" value="P:proteolysis"/>
    <property type="evidence" value="ECO:0007669"/>
    <property type="project" value="UniProtKB-KW"/>
</dbReference>
<feature type="domain" description="DUF3638" evidence="7">
    <location>
        <begin position="1648"/>
        <end position="1866"/>
    </location>
</feature>
<gene>
    <name evidence="10" type="ORF">VPNG_05843</name>
</gene>
<dbReference type="InterPro" id="IPR046541">
    <property type="entry name" value="DUF6606"/>
</dbReference>
<dbReference type="Pfam" id="PF20255">
    <property type="entry name" value="DUF6606"/>
    <property type="match status" value="1"/>
</dbReference>
<keyword evidence="5" id="KW-0378">Hydrolase</keyword>
<accession>A0A423X0K3</accession>
<keyword evidence="11" id="KW-1185">Reference proteome</keyword>
<evidence type="ECO:0000259" key="8">
    <source>
        <dbReference type="Pfam" id="PF12359"/>
    </source>
</evidence>
<dbReference type="PANTHER" id="PTHR13367:SF34">
    <property type="match status" value="1"/>
</dbReference>
<dbReference type="InterPro" id="IPR022105">
    <property type="entry name" value="DUF3645"/>
</dbReference>
<dbReference type="PANTHER" id="PTHR13367">
    <property type="entry name" value="UBIQUITIN THIOESTERASE"/>
    <property type="match status" value="1"/>
</dbReference>
<evidence type="ECO:0000256" key="3">
    <source>
        <dbReference type="ARBA" id="ARBA00022670"/>
    </source>
</evidence>
<evidence type="ECO:0000313" key="11">
    <source>
        <dbReference type="Proteomes" id="UP000285146"/>
    </source>
</evidence>
<dbReference type="Pfam" id="PF12340">
    <property type="entry name" value="DUF3638"/>
    <property type="match status" value="1"/>
</dbReference>
<keyword evidence="4" id="KW-0833">Ubl conjugation pathway</keyword>
<dbReference type="EMBL" id="LKEB01000031">
    <property type="protein sequence ID" value="ROW09287.1"/>
    <property type="molecule type" value="Genomic_DNA"/>
</dbReference>
<comment type="catalytic activity">
    <reaction evidence="1">
        <text>Thiol-dependent hydrolysis of ester, thioester, amide, peptide and isopeptide bonds formed by the C-terminal Gly of ubiquitin (a 76-residue protein attached to proteins as an intracellular targeting signal).</text>
        <dbReference type="EC" id="3.4.19.12"/>
    </reaction>
</comment>
<dbReference type="InterPro" id="IPR051346">
    <property type="entry name" value="OTU_Deubiquitinase"/>
</dbReference>
<dbReference type="InterPro" id="IPR022099">
    <property type="entry name" value="DUF3638"/>
</dbReference>
<comment type="caution">
    <text evidence="10">The sequence shown here is derived from an EMBL/GenBank/DDBJ whole genome shotgun (WGS) entry which is preliminary data.</text>
</comment>
<reference evidence="10 11" key="1">
    <citation type="submission" date="2015-09" db="EMBL/GenBank/DDBJ databases">
        <title>Host preference determinants of Valsa canker pathogens revealed by comparative genomics.</title>
        <authorList>
            <person name="Yin Z."/>
            <person name="Huang L."/>
        </authorList>
    </citation>
    <scope>NUCLEOTIDE SEQUENCE [LARGE SCALE GENOMIC DNA]</scope>
    <source>
        <strain evidence="10 11">SXYLt</strain>
    </source>
</reference>
<organism evidence="10 11">
    <name type="scientific">Cytospora leucostoma</name>
    <dbReference type="NCBI Taxonomy" id="1230097"/>
    <lineage>
        <taxon>Eukaryota</taxon>
        <taxon>Fungi</taxon>
        <taxon>Dikarya</taxon>
        <taxon>Ascomycota</taxon>
        <taxon>Pezizomycotina</taxon>
        <taxon>Sordariomycetes</taxon>
        <taxon>Sordariomycetidae</taxon>
        <taxon>Diaporthales</taxon>
        <taxon>Cytosporaceae</taxon>
        <taxon>Cytospora</taxon>
    </lineage>
</organism>
<keyword evidence="3" id="KW-0645">Protease</keyword>
<feature type="domain" description="DUF3645" evidence="8">
    <location>
        <begin position="1924"/>
        <end position="1959"/>
    </location>
</feature>
<dbReference type="STRING" id="1230097.A0A423X0K3"/>
<evidence type="ECO:0000256" key="2">
    <source>
        <dbReference type="ARBA" id="ARBA00012759"/>
    </source>
</evidence>
<name>A0A423X0K3_9PEZI</name>
<dbReference type="Pfam" id="PF12359">
    <property type="entry name" value="DUF3645"/>
    <property type="match status" value="1"/>
</dbReference>
<evidence type="ECO:0000256" key="4">
    <source>
        <dbReference type="ARBA" id="ARBA00022786"/>
    </source>
</evidence>
<dbReference type="OrthoDB" id="3182339at2759"/>
<dbReference type="EC" id="3.4.19.12" evidence="2"/>
<dbReference type="InParanoid" id="A0A423X0K3"/>
<sequence>MASFPPETLEFFRHHLFLHPGLPQQDDHNSGLESALLQLVHEALEQFGGLVPEEQRPTVRYVASAISQLIDTRNANDGFVNEERLFEALNRMCEEDSPAVIPLHISAQNAGILFRKQSNGIQFEAFELSPCNQAAMSTQGRLQRCFPGPVLCIDKDELRQPDYLSTLAKALSKSSFQTAPGMMPTVRKSRNEIEEHRDTCHPGVVTELIVAHLQPISTVPTTQQRIWKNTREEVLWENTSLPWRRSPLWLLLRTVMQLLFTQSQVARSSEPVTTTSRCLYKLFMVYLLAVVLSKSLAVNDSTKPDILLCMSAKISRRLLKLNPAEQVPGIAFIQQTLQRTRLYLEQKWTRIQELDDRRLDLGSLKALDFEDNVSLSLPELDGFISSISERSPESHSVEFSPSSNLLKLSYSSLPTNVLFASSPYMAYNLTAFEHWVASDLSAWWFGNLGCSGTCAALKALMEGYHTAAKTAYSDNPEASSIMILTLIELWIACDKSAVFLFPMLRDYDPGVQLGPLQSLILPSKEQLVRLRNVETYLEDRRAAVCLGGQGSIFRDYGTRNCFSVRFYNASPKHKDLLHEIEADANEERRQKCSELLQKQNQYDSLMRQYNDRNCELQWMNILSQLRSPAVDFKKPLTSLVVLQAIYQAGPRDNEDFRRASHSILADELFPGTLLSAVEEAMGRIEKNWESYDALGIFTSIVARQLSLSTRPDTSAMALMVLSKLRNLGFSWLELLREKRDSTEEEAQRREFAEKIVIIALICSGTFNSLRVHFNLLTGQLLVDGLPLSRLPDTYEQHDSYRELFGGIVLEIMPSSVAGFQFSAKQRYSGYSLHFGLDDPDMLVRASKGDNAFELIPKRVSQGKLPHTFSEDFVHWYDRAAGTVEFRPSRQPWESVVNPWKLVRDGSGWILSKRRSILVNPTSPTGDKLAGILAPLQSRLQINITLAENGQLLEVELPRLKLAFSLEKGGSALHSRQFRGLEIDSNQSIGTLIGLKNKLVLKDPSKGDRRVVVPAGNVLFVRNGDHVSVGMDPSPTSTHVYRLDTTLGLLRDNGSLQSKLFLSYLHAVTSFCLPDTLTHCTGTEQALSILKSAAVKSVPFLTAENMDLLQRIEALTPRRNYYPEHGRVMQTIQWNPRLPILAQNSQFHQCVMELWNQNKLSKIYYPKDYVTAPEPAKIHPNMHNFSTLIRRDNVRSSTFHISGFGAEEFTDALDATYNSRDLEQSSERSKRANLAAAMAFHRQPHLQYQLSCSQGFKSHFLDVLKTVGTVQGPGSLESSDSTLVYDGGWLQNHPGHWAKLWCWLHRESQSASSHKITKPQVMLWLTTMAFSSEADMDIIQVAALMFSLPQIQAIRPPSISHFRLNEGDSIDGSVLEPLIRPAHLSIYQCPEARLEMRLFESRNQWEGRKQELYRSNQTQATQWLVNCLASDWPRREPTSRWQRMGIVSDYINIDQAADAVNAKFKSCYENMLFSQYLELVESVIDDQSIHPLEVVDLHYENPQSTSVRRKTFISPEDLFASSLPESIPEAPRLSETTQRVSSARSHLESLIRACKSKASSLYEMKYAMELKHSLDSLGSGEQAQILDLGPEELRHELERHLNDSVKHVDLLFETMTYALALTTKQRAQRLIDSLHNRNDLERELKNEGHTNWDPMKHPDSLLLEVESDIMIRDVQERIAAKMRQPDGQNAAMQLNMGEGKSTVIAPAVTAALADGSRLVRVVVAKPQSRQMLHMLVSKLGGLLNRRIFHLPFSRTLRLNISDAQVIYDECERCIAVGGVMLVQPEQLLSLKLMGLESLIASLDSPGKEQIGRSLLQTQHLFDTKSRDIVDESDENFSVKFELIYTMGQQGPIEFAPERWMVIQTVLPIGGDLRTDMASEAEEVEKGNFWSETTRPYLLLLRGLFAQGVLAFAFGHKRWRVNYGLDNTRQPPTKLAVPFRAKDFPTPRSEFSHPDVVILLTCCCYYYGGLSDDDLTTAFGRLLESDQADAEYQEWIADSNHLPGAFRQLMGVNMKDTFQCKAEVFPSFRYAKRVIDYFLEFIVFPKQMKEFPQKLSTSGWDIGAVKTHPTTGFSGTIDSRAVLPLDVSYLALEEQKFTNAHVLKTLLRSENGLIFLGPISKNTDGVNHDLSHRGSPQQPMSEAETLLSVVVGQKELPWLEMSHAQDPTVQGAIFFDDNEELMVVDIHGYTECLRTSPYGEQLDVCLVFLDEAHTRGTDLKLPQDYRAAVTLGASLTKDRLAQACMRMRRLGQGQSVVFCVPQEIQTIIRERILPEGETKAKTESIKIRDVLEWAISETHMDIRKSMPLWAAQGERFERQRLLWDEARTDTGIEMTAEQAAKFLEVEAQTLEQRYRPKPVVGPRTDREATTDRLRQIQARCEDVGSTHVNEATLQEEQERELSPEIEQERQLERPPPAIAALHSIHEDLRNFVSSGIILRNSSAFVPAFETLRKTSANNYLDVGMFPKDILVTVDFAETVEAVISPGGGGVLDAYQRPIQWVLSSQPHSWQHVVIISPHEAQELLPVIQSSGKTTLHIYAPRPNLEIRPMDSLDLYTVPSSAMEAMTSIPIHLKTQLNFFAGQLYFNDFSEYTAFCDMLRLSWRETSEGIIVAPDGFIVSWPPRTSDDTDGSAASAPAQASTFTEIPNKASKVFLMMARRDCQPIEKTHVGRALDGALLRKTDFEIPHETASRGNAIGLSL</sequence>
<evidence type="ECO:0000256" key="6">
    <source>
        <dbReference type="ARBA" id="ARBA00022807"/>
    </source>
</evidence>